<evidence type="ECO:0000259" key="7">
    <source>
        <dbReference type="Pfam" id="PF07637"/>
    </source>
</evidence>
<evidence type="ECO:0000259" key="3">
    <source>
        <dbReference type="Pfam" id="PF07626"/>
    </source>
</evidence>
<feature type="domain" description="DUF1588" evidence="4">
    <location>
        <begin position="646"/>
        <end position="742"/>
    </location>
</feature>
<dbReference type="OrthoDB" id="175242at2"/>
<evidence type="ECO:0000259" key="2">
    <source>
        <dbReference type="Pfam" id="PF07624"/>
    </source>
</evidence>
<gene>
    <name evidence="8" type="ORF">K239x_16600</name>
</gene>
<dbReference type="Pfam" id="PF07626">
    <property type="entry name" value="PSD3"/>
    <property type="match status" value="1"/>
</dbReference>
<keyword evidence="9" id="KW-1185">Reference proteome</keyword>
<keyword evidence="1" id="KW-0732">Signal</keyword>
<evidence type="ECO:0000313" key="8">
    <source>
        <dbReference type="EMBL" id="QDT09710.1"/>
    </source>
</evidence>
<dbReference type="InterPro" id="IPR011429">
    <property type="entry name" value="Cyt_c_Planctomycete-type"/>
</dbReference>
<evidence type="ECO:0000313" key="9">
    <source>
        <dbReference type="Proteomes" id="UP000319817"/>
    </source>
</evidence>
<dbReference type="Proteomes" id="UP000319817">
    <property type="component" value="Chromosome"/>
</dbReference>
<dbReference type="InterPro" id="IPR013043">
    <property type="entry name" value="DUF1595"/>
</dbReference>
<evidence type="ECO:0000256" key="1">
    <source>
        <dbReference type="SAM" id="SignalP"/>
    </source>
</evidence>
<evidence type="ECO:0008006" key="10">
    <source>
        <dbReference type="Google" id="ProtNLM"/>
    </source>
</evidence>
<evidence type="ECO:0000259" key="6">
    <source>
        <dbReference type="Pfam" id="PF07635"/>
    </source>
</evidence>
<organism evidence="8 9">
    <name type="scientific">Stieleria marina</name>
    <dbReference type="NCBI Taxonomy" id="1930275"/>
    <lineage>
        <taxon>Bacteria</taxon>
        <taxon>Pseudomonadati</taxon>
        <taxon>Planctomycetota</taxon>
        <taxon>Planctomycetia</taxon>
        <taxon>Pirellulales</taxon>
        <taxon>Pirellulaceae</taxon>
        <taxon>Stieleria</taxon>
    </lineage>
</organism>
<feature type="chain" id="PRO_5022100972" description="Planctomycete cytochrome C" evidence="1">
    <location>
        <begin position="22"/>
        <end position="832"/>
    </location>
</feature>
<proteinExistence type="predicted"/>
<dbReference type="AlphaFoldDB" id="A0A517NRF4"/>
<feature type="domain" description="DUF1585" evidence="2">
    <location>
        <begin position="756"/>
        <end position="829"/>
    </location>
</feature>
<feature type="domain" description="Cytochrome C Planctomycete-type" evidence="6">
    <location>
        <begin position="49"/>
        <end position="96"/>
    </location>
</feature>
<accession>A0A517NRF4</accession>
<evidence type="ECO:0000259" key="5">
    <source>
        <dbReference type="Pfam" id="PF07631"/>
    </source>
</evidence>
<feature type="domain" description="DUF1592" evidence="5">
    <location>
        <begin position="500"/>
        <end position="628"/>
    </location>
</feature>
<dbReference type="Pfam" id="PF07624">
    <property type="entry name" value="PSD2"/>
    <property type="match status" value="1"/>
</dbReference>
<dbReference type="Pfam" id="PF07631">
    <property type="entry name" value="PSD4"/>
    <property type="match status" value="1"/>
</dbReference>
<dbReference type="Pfam" id="PF07637">
    <property type="entry name" value="PSD5"/>
    <property type="match status" value="1"/>
</dbReference>
<sequence precursor="true">MMQVRTFLVGLACAYCAVVGAKSIAADQRSNQASAGFKSDIAPFLSTHCMRCHGADAQKGDRRFDWLDGSIADENVLVDYQDILDQLNLGEMPPADEKQPSDTSRRRVIQWLTRRIEMHHQMRSTAHGVTALRRLNAREYSNTVRDLLHLNMQMFDPTATFPKDETVEHLDNNGEALVTSGYLLSRYLTAADQVVQRAIGPIDQPKPQTWTFRSGFRQQPEIDQVHRKTNKFSHMTLYDVIGADKHEGAYGPIDQFRDGVPIDGFYEIKIKAEAVNRFHPYDDEFLGTDRAEPLRLGIRPGNRRVGKLHLPQPIEPLLAEIELADEQKWYTTRVWLDKGFTPRFTFRNGLMDARSLWTKLIKKYPDQFPDNIANGIVAKRFNAIQHGKLPQIRLHEIEIRGPLFSQWPTRSQRELLGKDLENAASGADLQTDKLREHLVRFMTRAYRRPVKSDELDRVLTLIKSRKSGGRNSLQAFGDGIKAVLCSPSFLYLDEGERKTLSNHALASRLAYFLWSSMPDQRLTDLAESGELADNGTLRREVDRLLNAPQSDAMIHGFLDSWLTLRDLGAAPPDRGIFREYYQYDLVTAMRTESQLFARHLIDQDLSLVNFIDSNFSFANKRLAMMYGIDAPPGPDFQRVLFDDDRRGGLLGQASVLTVSANGIDTSPVVRGVWVLENFLGTPPSPPPPDVEPLDPDTRNAKTIREQLQKHRKIASCNDCHRKIDPLGFALENYDPIGRWRTHYRRTPIDASGKLPDGQSFDDIVGLKALLMQRQRPFAKSLTEKLLAYAMGRSVTANDRPDVEQILNRVESSDWGFRELIHQIVQSDSFHQK</sequence>
<protein>
    <recommendedName>
        <fullName evidence="10">Planctomycete cytochrome C</fullName>
    </recommendedName>
</protein>
<feature type="signal peptide" evidence="1">
    <location>
        <begin position="1"/>
        <end position="21"/>
    </location>
</feature>
<name>A0A517NRF4_9BACT</name>
<dbReference type="Pfam" id="PF07635">
    <property type="entry name" value="PSCyt1"/>
    <property type="match status" value="1"/>
</dbReference>
<dbReference type="InterPro" id="IPR013036">
    <property type="entry name" value="DUF1587"/>
</dbReference>
<dbReference type="InterPro" id="IPR013039">
    <property type="entry name" value="DUF1588"/>
</dbReference>
<feature type="domain" description="DUF1595" evidence="7">
    <location>
        <begin position="434"/>
        <end position="494"/>
    </location>
</feature>
<dbReference type="InterPro" id="IPR013042">
    <property type="entry name" value="DUF1592"/>
</dbReference>
<feature type="domain" description="DUF1587" evidence="3">
    <location>
        <begin position="133"/>
        <end position="199"/>
    </location>
</feature>
<dbReference type="Pfam" id="PF07627">
    <property type="entry name" value="PSCyt3"/>
    <property type="match status" value="1"/>
</dbReference>
<dbReference type="EMBL" id="CP036526">
    <property type="protein sequence ID" value="QDT09710.1"/>
    <property type="molecule type" value="Genomic_DNA"/>
</dbReference>
<evidence type="ECO:0000259" key="4">
    <source>
        <dbReference type="Pfam" id="PF07627"/>
    </source>
</evidence>
<dbReference type="InterPro" id="IPR011478">
    <property type="entry name" value="DUF1585"/>
</dbReference>
<reference evidence="8 9" key="1">
    <citation type="submission" date="2019-02" db="EMBL/GenBank/DDBJ databases">
        <title>Deep-cultivation of Planctomycetes and their phenomic and genomic characterization uncovers novel biology.</title>
        <authorList>
            <person name="Wiegand S."/>
            <person name="Jogler M."/>
            <person name="Boedeker C."/>
            <person name="Pinto D."/>
            <person name="Vollmers J."/>
            <person name="Rivas-Marin E."/>
            <person name="Kohn T."/>
            <person name="Peeters S.H."/>
            <person name="Heuer A."/>
            <person name="Rast P."/>
            <person name="Oberbeckmann S."/>
            <person name="Bunk B."/>
            <person name="Jeske O."/>
            <person name="Meyerdierks A."/>
            <person name="Storesund J.E."/>
            <person name="Kallscheuer N."/>
            <person name="Luecker S."/>
            <person name="Lage O.M."/>
            <person name="Pohl T."/>
            <person name="Merkel B.J."/>
            <person name="Hornburger P."/>
            <person name="Mueller R.-W."/>
            <person name="Bruemmer F."/>
            <person name="Labrenz M."/>
            <person name="Spormann A.M."/>
            <person name="Op den Camp H."/>
            <person name="Overmann J."/>
            <person name="Amann R."/>
            <person name="Jetten M.S.M."/>
            <person name="Mascher T."/>
            <person name="Medema M.H."/>
            <person name="Devos D.P."/>
            <person name="Kaster A.-K."/>
            <person name="Ovreas L."/>
            <person name="Rohde M."/>
            <person name="Galperin M.Y."/>
            <person name="Jogler C."/>
        </authorList>
    </citation>
    <scope>NUCLEOTIDE SEQUENCE [LARGE SCALE GENOMIC DNA]</scope>
    <source>
        <strain evidence="8 9">K23_9</strain>
    </source>
</reference>